<proteinExistence type="predicted"/>
<reference evidence="1 2" key="1">
    <citation type="journal article" date="2017" name="Front. Genet.">
        <title>Draft sequencing of the heterozygous diploid genome of Satsuma (Citrus unshiu Marc.) using a hybrid assembly approach.</title>
        <authorList>
            <person name="Shimizu T."/>
            <person name="Tanizawa Y."/>
            <person name="Mochizuki T."/>
            <person name="Nagasaki H."/>
            <person name="Yoshioka T."/>
            <person name="Toyoda A."/>
            <person name="Fujiyama A."/>
            <person name="Kaminuma E."/>
            <person name="Nakamura Y."/>
        </authorList>
    </citation>
    <scope>NUCLEOTIDE SEQUENCE [LARGE SCALE GENOMIC DNA]</scope>
    <source>
        <strain evidence="2">cv. Miyagawa wase</strain>
    </source>
</reference>
<protein>
    <submittedName>
        <fullName evidence="1">Uncharacterized protein</fullName>
    </submittedName>
</protein>
<sequence length="59" mass="6719">MRKNRDEGWLPFTMTLQWGRIHLGSSEGGSSVLYVNNASELGEEGLSEIVYVPLVWNFF</sequence>
<dbReference type="AlphaFoldDB" id="A0A2H5N5I7"/>
<evidence type="ECO:0000313" key="2">
    <source>
        <dbReference type="Proteomes" id="UP000236630"/>
    </source>
</evidence>
<dbReference type="Proteomes" id="UP000236630">
    <property type="component" value="Unassembled WGS sequence"/>
</dbReference>
<dbReference type="EMBL" id="BDQV01001971">
    <property type="protein sequence ID" value="GAY35489.1"/>
    <property type="molecule type" value="Genomic_DNA"/>
</dbReference>
<evidence type="ECO:0000313" key="1">
    <source>
        <dbReference type="EMBL" id="GAY35489.1"/>
    </source>
</evidence>
<organism evidence="1 2">
    <name type="scientific">Citrus unshiu</name>
    <name type="common">Satsuma mandarin</name>
    <name type="synonym">Citrus nobilis var. unshiu</name>
    <dbReference type="NCBI Taxonomy" id="55188"/>
    <lineage>
        <taxon>Eukaryota</taxon>
        <taxon>Viridiplantae</taxon>
        <taxon>Streptophyta</taxon>
        <taxon>Embryophyta</taxon>
        <taxon>Tracheophyta</taxon>
        <taxon>Spermatophyta</taxon>
        <taxon>Magnoliopsida</taxon>
        <taxon>eudicotyledons</taxon>
        <taxon>Gunneridae</taxon>
        <taxon>Pentapetalae</taxon>
        <taxon>rosids</taxon>
        <taxon>malvids</taxon>
        <taxon>Sapindales</taxon>
        <taxon>Rutaceae</taxon>
        <taxon>Aurantioideae</taxon>
        <taxon>Citrus</taxon>
    </lineage>
</organism>
<accession>A0A2H5N5I7</accession>
<gene>
    <name evidence="1" type="ORF">CUMW_278490</name>
</gene>
<name>A0A2H5N5I7_CITUN</name>
<comment type="caution">
    <text evidence="1">The sequence shown here is derived from an EMBL/GenBank/DDBJ whole genome shotgun (WGS) entry which is preliminary data.</text>
</comment>
<keyword evidence="2" id="KW-1185">Reference proteome</keyword>